<sequence length="142" mass="16206">MKNVSKRLTLVYAGIAALVLLLIVLFETEVLESGVMAEDKQSEFLLTFVMELVSLGAAFMGLRLFKFKTVHDDLVTRKEAAMMKWGLIRLLIIEVPMLADTLLYYIYMNTTFGYLGIMLLLCMPFVYPSMNRCIAETTEEEK</sequence>
<feature type="transmembrane region" description="Helical" evidence="1">
    <location>
        <begin position="7"/>
        <end position="26"/>
    </location>
</feature>
<feature type="transmembrane region" description="Helical" evidence="1">
    <location>
        <begin position="46"/>
        <end position="65"/>
    </location>
</feature>
<keyword evidence="1" id="KW-0812">Transmembrane</keyword>
<gene>
    <name evidence="2" type="ORF">SAMN05216354_1975</name>
</gene>
<protein>
    <submittedName>
        <fullName evidence="2">Uncharacterized protein</fullName>
    </submittedName>
</protein>
<keyword evidence="1" id="KW-1133">Transmembrane helix</keyword>
<accession>A0A1H5VQ93</accession>
<feature type="transmembrane region" description="Helical" evidence="1">
    <location>
        <begin position="112"/>
        <end position="130"/>
    </location>
</feature>
<evidence type="ECO:0000313" key="2">
    <source>
        <dbReference type="EMBL" id="SEF89390.1"/>
    </source>
</evidence>
<dbReference type="RefSeq" id="WP_103915854.1">
    <property type="nucleotide sequence ID" value="NZ_FNUV01000005.1"/>
</dbReference>
<name>A0A1H5VQ93_XYLRU</name>
<dbReference type="Proteomes" id="UP000236735">
    <property type="component" value="Unassembled WGS sequence"/>
</dbReference>
<dbReference type="EMBL" id="FNUV01000005">
    <property type="protein sequence ID" value="SEF89390.1"/>
    <property type="molecule type" value="Genomic_DNA"/>
</dbReference>
<dbReference type="AlphaFoldDB" id="A0A1H5VQ93"/>
<evidence type="ECO:0000256" key="1">
    <source>
        <dbReference type="SAM" id="Phobius"/>
    </source>
</evidence>
<organism evidence="2 3">
    <name type="scientific">Xylanibacter ruminicola</name>
    <name type="common">Prevotella ruminicola</name>
    <dbReference type="NCBI Taxonomy" id="839"/>
    <lineage>
        <taxon>Bacteria</taxon>
        <taxon>Pseudomonadati</taxon>
        <taxon>Bacteroidota</taxon>
        <taxon>Bacteroidia</taxon>
        <taxon>Bacteroidales</taxon>
        <taxon>Prevotellaceae</taxon>
        <taxon>Xylanibacter</taxon>
    </lineage>
</organism>
<proteinExistence type="predicted"/>
<feature type="transmembrane region" description="Helical" evidence="1">
    <location>
        <begin position="86"/>
        <end position="106"/>
    </location>
</feature>
<evidence type="ECO:0000313" key="3">
    <source>
        <dbReference type="Proteomes" id="UP000236735"/>
    </source>
</evidence>
<reference evidence="2 3" key="1">
    <citation type="submission" date="2016-10" db="EMBL/GenBank/DDBJ databases">
        <authorList>
            <person name="de Groot N.N."/>
        </authorList>
    </citation>
    <scope>NUCLEOTIDE SEQUENCE [LARGE SCALE GENOMIC DNA]</scope>
    <source>
        <strain evidence="2 3">AR32</strain>
    </source>
</reference>
<keyword evidence="1" id="KW-0472">Membrane</keyword>